<gene>
    <name evidence="1" type="ORF">TGAM01_v208206</name>
</gene>
<name>A0A2P4ZF83_9HYPO</name>
<dbReference type="GeneID" id="29989386"/>
<dbReference type="AlphaFoldDB" id="A0A2P4ZF83"/>
<dbReference type="RefSeq" id="XP_018657467.1">
    <property type="nucleotide sequence ID" value="XM_018809303.1"/>
</dbReference>
<sequence length="330" mass="36930">MASTTSNADEASEQPISFDPVLRRRGNIAPWRQTLQATDYRVMGAAVCLSADGVLLSPEEKAALWCSFNHPPGILVLHRWRNGRLPISQLAGYNGMYGDALVNFTDTVVCDIIPQGLLFVASKYNLAVKPLLPRDISNILPGLSTDMATLYTDILSRWDVSAPAPRMIGPTELVLEYTRSHTLKSLIDTIVDSLTVPTFLPITRNMIIKTDDEQDIIDAPATILAHAIQILLFAPTRWNPDIVYRRNSSEYTHRYPTPAGHGGNIRTVAGKYSLEDLHRSILLMYLAIFRRKSDFRGFDRHPSQLEAFLGYFDIPAREPIPDSISTYTYP</sequence>
<dbReference type="Proteomes" id="UP000054821">
    <property type="component" value="Unassembled WGS sequence"/>
</dbReference>
<reference evidence="1 2" key="1">
    <citation type="journal article" date="2016" name="Genome Announc.">
        <title>Draft Whole-Genome Sequence of Trichoderma gamsii T6085, a Promising Biocontrol Agent of Fusarium Head Blight on Wheat.</title>
        <authorList>
            <person name="Baroncelli R."/>
            <person name="Zapparata A."/>
            <person name="Piaggeschi G."/>
            <person name="Sarrocco S."/>
            <person name="Vannacci G."/>
        </authorList>
    </citation>
    <scope>NUCLEOTIDE SEQUENCE [LARGE SCALE GENOMIC DNA]</scope>
    <source>
        <strain evidence="1 2">T6085</strain>
    </source>
</reference>
<comment type="caution">
    <text evidence="1">The sequence shown here is derived from an EMBL/GenBank/DDBJ whole genome shotgun (WGS) entry which is preliminary data.</text>
</comment>
<dbReference type="STRING" id="398673.A0A2P4ZF83"/>
<dbReference type="EMBL" id="JPDN02000033">
    <property type="protein sequence ID" value="PON22951.1"/>
    <property type="molecule type" value="Genomic_DNA"/>
</dbReference>
<accession>A0A2P4ZF83</accession>
<evidence type="ECO:0000313" key="2">
    <source>
        <dbReference type="Proteomes" id="UP000054821"/>
    </source>
</evidence>
<organism evidence="1 2">
    <name type="scientific">Trichoderma gamsii</name>
    <dbReference type="NCBI Taxonomy" id="398673"/>
    <lineage>
        <taxon>Eukaryota</taxon>
        <taxon>Fungi</taxon>
        <taxon>Dikarya</taxon>
        <taxon>Ascomycota</taxon>
        <taxon>Pezizomycotina</taxon>
        <taxon>Sordariomycetes</taxon>
        <taxon>Hypocreomycetidae</taxon>
        <taxon>Hypocreales</taxon>
        <taxon>Hypocreaceae</taxon>
        <taxon>Trichoderma</taxon>
    </lineage>
</organism>
<evidence type="ECO:0000313" key="1">
    <source>
        <dbReference type="EMBL" id="PON22951.1"/>
    </source>
</evidence>
<proteinExistence type="predicted"/>
<keyword evidence="2" id="KW-1185">Reference proteome</keyword>
<protein>
    <submittedName>
        <fullName evidence="1">Uncharacterized protein</fullName>
    </submittedName>
</protein>